<evidence type="ECO:0000256" key="2">
    <source>
        <dbReference type="ARBA" id="ARBA00022840"/>
    </source>
</evidence>
<dbReference type="GO" id="GO:0005525">
    <property type="term" value="F:GTP binding"/>
    <property type="evidence" value="ECO:0007669"/>
    <property type="project" value="UniProtKB-UniRule"/>
</dbReference>
<dbReference type="EMBL" id="WNCL01000003">
    <property type="protein sequence ID" value="MTU42414.1"/>
    <property type="molecule type" value="Genomic_DNA"/>
</dbReference>
<dbReference type="PANTHER" id="PTHR30448:SF0">
    <property type="entry name" value="RNASE ADAPTER PROTEIN RAPZ"/>
    <property type="match status" value="1"/>
</dbReference>
<feature type="binding site" evidence="4">
    <location>
        <begin position="8"/>
        <end position="15"/>
    </location>
    <ligand>
        <name>ATP</name>
        <dbReference type="ChEBI" id="CHEBI:30616"/>
    </ligand>
</feature>
<feature type="domain" description="RapZ C-terminal" evidence="6">
    <location>
        <begin position="165"/>
        <end position="282"/>
    </location>
</feature>
<feature type="binding site" evidence="4">
    <location>
        <begin position="57"/>
        <end position="60"/>
    </location>
    <ligand>
        <name>GTP</name>
        <dbReference type="ChEBI" id="CHEBI:37565"/>
    </ligand>
</feature>
<accession>A0A6I3S0E9</accession>
<dbReference type="InterPro" id="IPR053931">
    <property type="entry name" value="RapZ_C"/>
</dbReference>
<dbReference type="InterPro" id="IPR027417">
    <property type="entry name" value="P-loop_NTPase"/>
</dbReference>
<evidence type="ECO:0000256" key="4">
    <source>
        <dbReference type="HAMAP-Rule" id="MF_00636"/>
    </source>
</evidence>
<dbReference type="Gene3D" id="3.40.50.300">
    <property type="entry name" value="P-loop containing nucleotide triphosphate hydrolases"/>
    <property type="match status" value="1"/>
</dbReference>
<protein>
    <submittedName>
        <fullName evidence="7">RNase adapter RapZ</fullName>
    </submittedName>
</protein>
<dbReference type="PIRSF" id="PIRSF005052">
    <property type="entry name" value="P-loopkin"/>
    <property type="match status" value="1"/>
</dbReference>
<gene>
    <name evidence="7" type="primary">rapZ</name>
    <name evidence="7" type="ORF">GMD42_02015</name>
</gene>
<evidence type="ECO:0000313" key="7">
    <source>
        <dbReference type="EMBL" id="MTU42414.1"/>
    </source>
</evidence>
<proteinExistence type="inferred from homology"/>
<dbReference type="RefSeq" id="WP_008810224.1">
    <property type="nucleotide sequence ID" value="NZ_CAJUON010000002.1"/>
</dbReference>
<evidence type="ECO:0000259" key="6">
    <source>
        <dbReference type="Pfam" id="PF22740"/>
    </source>
</evidence>
<sequence>MQLIVVTGLSGSGKSIALRQLEDLGYYCIDNLPGNYLVPVAEHLHSVGRDLLAVSLDSRSDASIPEISKSFKTLKEHNVDIRVLCLTASTDALVQRYSETRRQHPLSQRSASGPETLVEAIEKERKMLEPFVGFSHIIDTTGMLPNTLNHWIRNFVRAKKGRILLTFESFGFKRGLPMASDLVFDVRCLPNPYWEEDLRKYTGKDQPVIDYLRSKPEVQEMISDIQNFVEKWLPSYEAQNRHYLTVSIGCTGGQHRSVYIAETLARHFSKLYEGVIVRHRTLDAVASKD</sequence>
<dbReference type="Pfam" id="PF03668">
    <property type="entry name" value="RapZ-like_N"/>
    <property type="match status" value="1"/>
</dbReference>
<feature type="domain" description="RapZ-like N-terminal" evidence="5">
    <location>
        <begin position="1"/>
        <end position="159"/>
    </location>
</feature>
<dbReference type="SUPFAM" id="SSF52540">
    <property type="entry name" value="P-loop containing nucleoside triphosphate hydrolases"/>
    <property type="match status" value="1"/>
</dbReference>
<keyword evidence="2 4" id="KW-0067">ATP-binding</keyword>
<keyword evidence="1 4" id="KW-0547">Nucleotide-binding</keyword>
<name>A0A6I3S0E9_9BURK</name>
<dbReference type="AlphaFoldDB" id="A0A6I3S0E9"/>
<dbReference type="Proteomes" id="UP000462362">
    <property type="component" value="Unassembled WGS sequence"/>
</dbReference>
<reference evidence="7 8" key="1">
    <citation type="journal article" date="2019" name="Nat. Med.">
        <title>A library of human gut bacterial isolates paired with longitudinal multiomics data enables mechanistic microbiome research.</title>
        <authorList>
            <person name="Poyet M."/>
            <person name="Groussin M."/>
            <person name="Gibbons S.M."/>
            <person name="Avila-Pacheco J."/>
            <person name="Jiang X."/>
            <person name="Kearney S.M."/>
            <person name="Perrotta A.R."/>
            <person name="Berdy B."/>
            <person name="Zhao S."/>
            <person name="Lieberman T.D."/>
            <person name="Swanson P.K."/>
            <person name="Smith M."/>
            <person name="Roesemann S."/>
            <person name="Alexander J.E."/>
            <person name="Rich S.A."/>
            <person name="Livny J."/>
            <person name="Vlamakis H."/>
            <person name="Clish C."/>
            <person name="Bullock K."/>
            <person name="Deik A."/>
            <person name="Scott J."/>
            <person name="Pierce K.A."/>
            <person name="Xavier R.J."/>
            <person name="Alm E.J."/>
        </authorList>
    </citation>
    <scope>NUCLEOTIDE SEQUENCE [LARGE SCALE GENOMIC DNA]</scope>
    <source>
        <strain evidence="7 8">BIOML-A2</strain>
    </source>
</reference>
<evidence type="ECO:0000256" key="1">
    <source>
        <dbReference type="ARBA" id="ARBA00022741"/>
    </source>
</evidence>
<comment type="caution">
    <text evidence="7">The sequence shown here is derived from an EMBL/GenBank/DDBJ whole genome shotgun (WGS) entry which is preliminary data.</text>
</comment>
<evidence type="ECO:0000259" key="5">
    <source>
        <dbReference type="Pfam" id="PF03668"/>
    </source>
</evidence>
<dbReference type="NCBIfam" id="NF003828">
    <property type="entry name" value="PRK05416.1"/>
    <property type="match status" value="1"/>
</dbReference>
<dbReference type="InterPro" id="IPR053930">
    <property type="entry name" value="RapZ-like_N"/>
</dbReference>
<evidence type="ECO:0000313" key="8">
    <source>
        <dbReference type="Proteomes" id="UP000462362"/>
    </source>
</evidence>
<dbReference type="PANTHER" id="PTHR30448">
    <property type="entry name" value="RNASE ADAPTER PROTEIN RAPZ"/>
    <property type="match status" value="1"/>
</dbReference>
<dbReference type="GO" id="GO:0005524">
    <property type="term" value="F:ATP binding"/>
    <property type="evidence" value="ECO:0007669"/>
    <property type="project" value="UniProtKB-UniRule"/>
</dbReference>
<evidence type="ECO:0000256" key="3">
    <source>
        <dbReference type="ARBA" id="ARBA00023134"/>
    </source>
</evidence>
<keyword evidence="3 4" id="KW-0342">GTP-binding</keyword>
<dbReference type="Pfam" id="PF22740">
    <property type="entry name" value="PapZ_C"/>
    <property type="match status" value="1"/>
</dbReference>
<organism evidence="7 8">
    <name type="scientific">Parasutterella excrementihominis</name>
    <dbReference type="NCBI Taxonomy" id="487175"/>
    <lineage>
        <taxon>Bacteria</taxon>
        <taxon>Pseudomonadati</taxon>
        <taxon>Pseudomonadota</taxon>
        <taxon>Betaproteobacteria</taxon>
        <taxon>Burkholderiales</taxon>
        <taxon>Sutterellaceae</taxon>
        <taxon>Parasutterella</taxon>
    </lineage>
</organism>
<dbReference type="HAMAP" id="MF_00636">
    <property type="entry name" value="RapZ_like"/>
    <property type="match status" value="1"/>
</dbReference>
<dbReference type="InterPro" id="IPR005337">
    <property type="entry name" value="RapZ-like"/>
</dbReference>
<dbReference type="GeneID" id="43349877"/>